<dbReference type="KEGG" id="bvz:BRAD3257_1894"/>
<keyword evidence="2" id="KW-0560">Oxidoreductase</keyword>
<evidence type="ECO:0000313" key="6">
    <source>
        <dbReference type="Proteomes" id="UP000246085"/>
    </source>
</evidence>
<dbReference type="Pfam" id="PF25137">
    <property type="entry name" value="ADH_Fe_C"/>
    <property type="match status" value="1"/>
</dbReference>
<organism evidence="5 6">
    <name type="scientific">Bradyrhizobium vignae</name>
    <dbReference type="NCBI Taxonomy" id="1549949"/>
    <lineage>
        <taxon>Bacteria</taxon>
        <taxon>Pseudomonadati</taxon>
        <taxon>Pseudomonadota</taxon>
        <taxon>Alphaproteobacteria</taxon>
        <taxon>Hyphomicrobiales</taxon>
        <taxon>Nitrobacteraceae</taxon>
        <taxon>Bradyrhizobium</taxon>
    </lineage>
</organism>
<proteinExistence type="inferred from homology"/>
<dbReference type="InterPro" id="IPR001670">
    <property type="entry name" value="ADH_Fe/GldA"/>
</dbReference>
<name>A0A2U3PV48_9BRAD</name>
<evidence type="ECO:0000313" key="5">
    <source>
        <dbReference type="EMBL" id="SPP93004.1"/>
    </source>
</evidence>
<reference evidence="5 6" key="1">
    <citation type="submission" date="2018-03" db="EMBL/GenBank/DDBJ databases">
        <authorList>
            <person name="Gully D."/>
        </authorList>
    </citation>
    <scope>NUCLEOTIDE SEQUENCE [LARGE SCALE GENOMIC DNA]</scope>
    <source>
        <strain evidence="5">ORS3257</strain>
    </source>
</reference>
<dbReference type="PANTHER" id="PTHR11496">
    <property type="entry name" value="ALCOHOL DEHYDROGENASE"/>
    <property type="match status" value="1"/>
</dbReference>
<dbReference type="GO" id="GO:0046872">
    <property type="term" value="F:metal ion binding"/>
    <property type="evidence" value="ECO:0007669"/>
    <property type="project" value="InterPro"/>
</dbReference>
<sequence length="386" mass="41960">MRKVGIHNFPEIDRVVYGKSAAEALNDEAVRLNANRVFLLVSRTLNTKTDEIEKIRRALGNKHVATFDGIAQHTTRKQAAEVAREANEAEADLVVAVGGGSAVDLAKIVIMAMEHDIRDEAGFDPFVMGPGVPFSPFRAPSVRQIAVPSTLNGGEYNAGALVTDERTKLKQIFFHPQMSPLAVILDPALSLHTPINLWMGSGTRSMDHGIEALCSPAGTPLADEVVLSGIRLLREGMLRTLEHPDDLEARRQSQQGSWLAAFGLQARVPMGASHGIGHVLGGTFDVPHYYCTPVIMPSLLRYNKAFTEDAQRRLAAALGSPDMEAGDAFADFVKTLGLPTRLADVGVGEDKFEKISKIAINHRFVQANPRPFKSESDIIDLLRMAA</sequence>
<dbReference type="InterPro" id="IPR056798">
    <property type="entry name" value="ADH_Fe_C"/>
</dbReference>
<dbReference type="AlphaFoldDB" id="A0A2U3PV48"/>
<protein>
    <submittedName>
        <fullName evidence="5">KUP system potassium uptake protein</fullName>
    </submittedName>
</protein>
<feature type="domain" description="Alcohol dehydrogenase iron-type/glycerol dehydrogenase GldA" evidence="3">
    <location>
        <begin position="14"/>
        <end position="187"/>
    </location>
</feature>
<dbReference type="SUPFAM" id="SSF56796">
    <property type="entry name" value="Dehydroquinate synthase-like"/>
    <property type="match status" value="1"/>
</dbReference>
<dbReference type="Proteomes" id="UP000246085">
    <property type="component" value="Chromosome BRAD3257"/>
</dbReference>
<dbReference type="EMBL" id="LS398110">
    <property type="protein sequence ID" value="SPP93004.1"/>
    <property type="molecule type" value="Genomic_DNA"/>
</dbReference>
<comment type="similarity">
    <text evidence="1">Belongs to the iron-containing alcohol dehydrogenase family.</text>
</comment>
<dbReference type="RefSeq" id="WP_122401493.1">
    <property type="nucleotide sequence ID" value="NZ_LS398110.1"/>
</dbReference>
<dbReference type="PANTHER" id="PTHR11496:SF102">
    <property type="entry name" value="ALCOHOL DEHYDROGENASE 4"/>
    <property type="match status" value="1"/>
</dbReference>
<dbReference type="Gene3D" id="1.20.1090.10">
    <property type="entry name" value="Dehydroquinate synthase-like - alpha domain"/>
    <property type="match status" value="1"/>
</dbReference>
<evidence type="ECO:0000259" key="4">
    <source>
        <dbReference type="Pfam" id="PF25137"/>
    </source>
</evidence>
<evidence type="ECO:0000259" key="3">
    <source>
        <dbReference type="Pfam" id="PF00465"/>
    </source>
</evidence>
<gene>
    <name evidence="5" type="ORF">BRAD3257_1894</name>
</gene>
<evidence type="ECO:0000256" key="1">
    <source>
        <dbReference type="ARBA" id="ARBA00007358"/>
    </source>
</evidence>
<dbReference type="CDD" id="cd08192">
    <property type="entry name" value="MAR-like"/>
    <property type="match status" value="1"/>
</dbReference>
<accession>A0A2U3PV48</accession>
<dbReference type="Pfam" id="PF00465">
    <property type="entry name" value="Fe-ADH"/>
    <property type="match status" value="1"/>
</dbReference>
<dbReference type="GO" id="GO:0004022">
    <property type="term" value="F:alcohol dehydrogenase (NAD+) activity"/>
    <property type="evidence" value="ECO:0007669"/>
    <property type="project" value="TreeGrafter"/>
</dbReference>
<feature type="domain" description="Fe-containing alcohol dehydrogenase-like C-terminal" evidence="4">
    <location>
        <begin position="205"/>
        <end position="385"/>
    </location>
</feature>
<dbReference type="Gene3D" id="3.40.50.1970">
    <property type="match status" value="1"/>
</dbReference>
<dbReference type="InterPro" id="IPR039697">
    <property type="entry name" value="Alcohol_dehydrogenase_Fe"/>
</dbReference>
<evidence type="ECO:0000256" key="2">
    <source>
        <dbReference type="ARBA" id="ARBA00023002"/>
    </source>
</evidence>